<gene>
    <name evidence="2" type="ORF">GIS00_03925</name>
</gene>
<keyword evidence="1" id="KW-0472">Membrane</keyword>
<keyword evidence="3" id="KW-1185">Reference proteome</keyword>
<dbReference type="RefSeq" id="WP_154767032.1">
    <property type="nucleotide sequence ID" value="NZ_WLYK01000001.1"/>
</dbReference>
<feature type="transmembrane region" description="Helical" evidence="1">
    <location>
        <begin position="53"/>
        <end position="73"/>
    </location>
</feature>
<dbReference type="Proteomes" id="UP000460221">
    <property type="component" value="Unassembled WGS sequence"/>
</dbReference>
<protein>
    <submittedName>
        <fullName evidence="2">Uncharacterized protein</fullName>
    </submittedName>
</protein>
<proteinExistence type="predicted"/>
<reference evidence="2 3" key="1">
    <citation type="submission" date="2019-11" db="EMBL/GenBank/DDBJ databases">
        <authorList>
            <person name="Jiang L.-Q."/>
        </authorList>
    </citation>
    <scope>NUCLEOTIDE SEQUENCE [LARGE SCALE GENOMIC DNA]</scope>
    <source>
        <strain evidence="2 3">YIM 132087</strain>
    </source>
</reference>
<feature type="transmembrane region" description="Helical" evidence="1">
    <location>
        <begin position="80"/>
        <end position="97"/>
    </location>
</feature>
<sequence>MSFEQYGAPGYPAQPSTRPGVVTAAAVLAFVVGGLNVIFGLVGFGVVASVGGAYAFLIILNLAFAALLIWGGVQAINGRNGTILVIAAGISILLQLISMITYFSTGSLIGLVIPILILVFMLQQPSRNWIRSRGGKTF</sequence>
<keyword evidence="1" id="KW-1133">Transmembrane helix</keyword>
<feature type="transmembrane region" description="Helical" evidence="1">
    <location>
        <begin position="21"/>
        <end position="47"/>
    </location>
</feature>
<evidence type="ECO:0000313" key="2">
    <source>
        <dbReference type="EMBL" id="MTD13095.1"/>
    </source>
</evidence>
<accession>A0A7K1FG50</accession>
<feature type="transmembrane region" description="Helical" evidence="1">
    <location>
        <begin position="103"/>
        <end position="122"/>
    </location>
</feature>
<evidence type="ECO:0000313" key="3">
    <source>
        <dbReference type="Proteomes" id="UP000460221"/>
    </source>
</evidence>
<dbReference type="AlphaFoldDB" id="A0A7K1FG50"/>
<name>A0A7K1FG50_9ACTN</name>
<comment type="caution">
    <text evidence="2">The sequence shown here is derived from an EMBL/GenBank/DDBJ whole genome shotgun (WGS) entry which is preliminary data.</text>
</comment>
<evidence type="ECO:0000256" key="1">
    <source>
        <dbReference type="SAM" id="Phobius"/>
    </source>
</evidence>
<keyword evidence="1" id="KW-0812">Transmembrane</keyword>
<organism evidence="2 3">
    <name type="scientific">Nakamurella alba</name>
    <dbReference type="NCBI Taxonomy" id="2665158"/>
    <lineage>
        <taxon>Bacteria</taxon>
        <taxon>Bacillati</taxon>
        <taxon>Actinomycetota</taxon>
        <taxon>Actinomycetes</taxon>
        <taxon>Nakamurellales</taxon>
        <taxon>Nakamurellaceae</taxon>
        <taxon>Nakamurella</taxon>
    </lineage>
</organism>
<dbReference type="EMBL" id="WLYK01000001">
    <property type="protein sequence ID" value="MTD13095.1"/>
    <property type="molecule type" value="Genomic_DNA"/>
</dbReference>